<reference evidence="1" key="1">
    <citation type="journal article" date="2015" name="Nature">
        <title>Complex archaea that bridge the gap between prokaryotes and eukaryotes.</title>
        <authorList>
            <person name="Spang A."/>
            <person name="Saw J.H."/>
            <person name="Jorgensen S.L."/>
            <person name="Zaremba-Niedzwiedzka K."/>
            <person name="Martijn J."/>
            <person name="Lind A.E."/>
            <person name="van Eijk R."/>
            <person name="Schleper C."/>
            <person name="Guy L."/>
            <person name="Ettema T.J."/>
        </authorList>
    </citation>
    <scope>NUCLEOTIDE SEQUENCE</scope>
</reference>
<sequence>MEYYCEKCRALVLTIVMMFQHPHFQFLKSCYVCRQCGGMVIPIGREKENATSETA</sequence>
<protein>
    <submittedName>
        <fullName evidence="1">Uncharacterized protein</fullName>
    </submittedName>
</protein>
<gene>
    <name evidence="1" type="ORF">LCGC14_0749120</name>
</gene>
<organism evidence="1">
    <name type="scientific">marine sediment metagenome</name>
    <dbReference type="NCBI Taxonomy" id="412755"/>
    <lineage>
        <taxon>unclassified sequences</taxon>
        <taxon>metagenomes</taxon>
        <taxon>ecological metagenomes</taxon>
    </lineage>
</organism>
<proteinExistence type="predicted"/>
<accession>A0A0F9QPC6</accession>
<name>A0A0F9QPC6_9ZZZZ</name>
<dbReference type="EMBL" id="LAZR01001798">
    <property type="protein sequence ID" value="KKN38857.1"/>
    <property type="molecule type" value="Genomic_DNA"/>
</dbReference>
<evidence type="ECO:0000313" key="1">
    <source>
        <dbReference type="EMBL" id="KKN38857.1"/>
    </source>
</evidence>
<comment type="caution">
    <text evidence="1">The sequence shown here is derived from an EMBL/GenBank/DDBJ whole genome shotgun (WGS) entry which is preliminary data.</text>
</comment>
<dbReference type="AlphaFoldDB" id="A0A0F9QPC6"/>